<keyword evidence="1" id="KW-0472">Membrane</keyword>
<proteinExistence type="predicted"/>
<reference evidence="2" key="1">
    <citation type="submission" date="2014-09" db="EMBL/GenBank/DDBJ databases">
        <title>Genome sequence of the luminous mushroom Mycena chlorophos for searching fungal bioluminescence genes.</title>
        <authorList>
            <person name="Tanaka Y."/>
            <person name="Kasuga D."/>
            <person name="Oba Y."/>
            <person name="Hase S."/>
            <person name="Sato K."/>
            <person name="Oba Y."/>
            <person name="Sakakibara Y."/>
        </authorList>
    </citation>
    <scope>NUCLEOTIDE SEQUENCE</scope>
</reference>
<name>A0ABQ0MA60_MYCCL</name>
<dbReference type="Proteomes" id="UP000815677">
    <property type="component" value="Unassembled WGS sequence"/>
</dbReference>
<feature type="transmembrane region" description="Helical" evidence="1">
    <location>
        <begin position="202"/>
        <end position="220"/>
    </location>
</feature>
<accession>A0ABQ0MA60</accession>
<keyword evidence="1" id="KW-0812">Transmembrane</keyword>
<gene>
    <name evidence="2" type="ORF">MCHLO_16332</name>
</gene>
<keyword evidence="1" id="KW-1133">Transmembrane helix</keyword>
<keyword evidence="3" id="KW-1185">Reference proteome</keyword>
<evidence type="ECO:0000313" key="3">
    <source>
        <dbReference type="Proteomes" id="UP000815677"/>
    </source>
</evidence>
<feature type="transmembrane region" description="Helical" evidence="1">
    <location>
        <begin position="141"/>
        <end position="161"/>
    </location>
</feature>
<dbReference type="EMBL" id="DF849942">
    <property type="protein sequence ID" value="GAT60137.1"/>
    <property type="molecule type" value="Genomic_DNA"/>
</dbReference>
<organism evidence="2 3">
    <name type="scientific">Mycena chlorophos</name>
    <name type="common">Agaric fungus</name>
    <name type="synonym">Agaricus chlorophos</name>
    <dbReference type="NCBI Taxonomy" id="658473"/>
    <lineage>
        <taxon>Eukaryota</taxon>
        <taxon>Fungi</taxon>
        <taxon>Dikarya</taxon>
        <taxon>Basidiomycota</taxon>
        <taxon>Agaricomycotina</taxon>
        <taxon>Agaricomycetes</taxon>
        <taxon>Agaricomycetidae</taxon>
        <taxon>Agaricales</taxon>
        <taxon>Marasmiineae</taxon>
        <taxon>Mycenaceae</taxon>
        <taxon>Mycena</taxon>
    </lineage>
</organism>
<sequence>MASLFTKSPYEHALATERGLEKYRRLGKEPMAAVSVPAPGYVRVHFHSHLFKIYDHCPPDISADVPLLRCGGLDLDMVRRMWGMETCVPIDPLRWKPFEPTRPNYLSPVALRVLSEGQGCVKVIEPNVSHETQMQRNARRAVINLFSLIYVLLARLVEIVYDCLETDTPFPALFRRLRSRAKDTIQAQREQMDCTWTDVQDFFVLLFWIGLLVAWMGGYVQFKPVERARRWVRTGHISLS</sequence>
<evidence type="ECO:0000256" key="1">
    <source>
        <dbReference type="SAM" id="Phobius"/>
    </source>
</evidence>
<evidence type="ECO:0000313" key="2">
    <source>
        <dbReference type="EMBL" id="GAT60137.1"/>
    </source>
</evidence>
<protein>
    <submittedName>
        <fullName evidence="2">Uncharacterized protein</fullName>
    </submittedName>
</protein>